<comment type="caution">
    <text evidence="2">The sequence shown here is derived from an EMBL/GenBank/DDBJ whole genome shotgun (WGS) entry which is preliminary data.</text>
</comment>
<dbReference type="EMBL" id="QNSB01000002">
    <property type="protein sequence ID" value="RBP73595.1"/>
    <property type="molecule type" value="Genomic_DNA"/>
</dbReference>
<protein>
    <submittedName>
        <fullName evidence="2">4-amino-4-deoxychorismate lyase</fullName>
    </submittedName>
</protein>
<accession>A0A366IN51</accession>
<name>A0A366IN51_9MICO</name>
<dbReference type="Pfam" id="PF01063">
    <property type="entry name" value="Aminotran_4"/>
    <property type="match status" value="1"/>
</dbReference>
<organism evidence="2 3">
    <name type="scientific">Brevibacterium celere</name>
    <dbReference type="NCBI Taxonomy" id="225845"/>
    <lineage>
        <taxon>Bacteria</taxon>
        <taxon>Bacillati</taxon>
        <taxon>Actinomycetota</taxon>
        <taxon>Actinomycetes</taxon>
        <taxon>Micrococcales</taxon>
        <taxon>Brevibacteriaceae</taxon>
        <taxon>Brevibacterium</taxon>
    </lineage>
</organism>
<dbReference type="PANTHER" id="PTHR42743:SF11">
    <property type="entry name" value="AMINODEOXYCHORISMATE LYASE"/>
    <property type="match status" value="1"/>
</dbReference>
<dbReference type="PANTHER" id="PTHR42743">
    <property type="entry name" value="AMINO-ACID AMINOTRANSFERASE"/>
    <property type="match status" value="1"/>
</dbReference>
<sequence>MTDALVLIDPSASSLELADLGSAQLPVDDLSAHRGDGIFETVLVRVDEPSGDAVVVARDRHFARFRDSASALDLPDPDPALWNRALDTVIAEVRAQDPESREFGVRYTFSRGLDSPRGWAFGVPIGEAVLRARAEGISAISLDRGYDAYLGGKAPWLLIGAKTISYAINQAAGRYAAERGADEALFVSHDGIVLEGPTSNLIIRRGDRLLTPDPAAGLLWGTTQRLIFDHAGELGLGADYADLRLDDIRTADGAWFVSSMRTAVALTSLDGAPISRDDALTRALQQIIGTG</sequence>
<dbReference type="GO" id="GO:0016829">
    <property type="term" value="F:lyase activity"/>
    <property type="evidence" value="ECO:0007669"/>
    <property type="project" value="UniProtKB-KW"/>
</dbReference>
<gene>
    <name evidence="2" type="ORF">DFO65_102123</name>
</gene>
<dbReference type="InterPro" id="IPR043132">
    <property type="entry name" value="BCAT-like_C"/>
</dbReference>
<dbReference type="SUPFAM" id="SSF56752">
    <property type="entry name" value="D-aminoacid aminotransferase-like PLP-dependent enzymes"/>
    <property type="match status" value="1"/>
</dbReference>
<keyword evidence="2" id="KW-0456">Lyase</keyword>
<proteinExistence type="inferred from homology"/>
<dbReference type="GO" id="GO:0005829">
    <property type="term" value="C:cytosol"/>
    <property type="evidence" value="ECO:0007669"/>
    <property type="project" value="TreeGrafter"/>
</dbReference>
<dbReference type="GO" id="GO:0046394">
    <property type="term" value="P:carboxylic acid biosynthetic process"/>
    <property type="evidence" value="ECO:0007669"/>
    <property type="project" value="UniProtKB-ARBA"/>
</dbReference>
<evidence type="ECO:0000313" key="3">
    <source>
        <dbReference type="Proteomes" id="UP000253509"/>
    </source>
</evidence>
<dbReference type="AlphaFoldDB" id="A0A366IN51"/>
<keyword evidence="3" id="KW-1185">Reference proteome</keyword>
<dbReference type="Gene3D" id="3.20.10.10">
    <property type="entry name" value="D-amino Acid Aminotransferase, subunit A, domain 2"/>
    <property type="match status" value="1"/>
</dbReference>
<dbReference type="InterPro" id="IPR036038">
    <property type="entry name" value="Aminotransferase-like"/>
</dbReference>
<dbReference type="InterPro" id="IPR001544">
    <property type="entry name" value="Aminotrans_IV"/>
</dbReference>
<dbReference type="Proteomes" id="UP000253509">
    <property type="component" value="Unassembled WGS sequence"/>
</dbReference>
<evidence type="ECO:0000313" key="2">
    <source>
        <dbReference type="EMBL" id="RBP73595.1"/>
    </source>
</evidence>
<dbReference type="RefSeq" id="WP_113902988.1">
    <property type="nucleotide sequence ID" value="NZ_QNSB01000002.1"/>
</dbReference>
<evidence type="ECO:0000256" key="1">
    <source>
        <dbReference type="ARBA" id="ARBA00009320"/>
    </source>
</evidence>
<comment type="similarity">
    <text evidence="1">Belongs to the class-IV pyridoxal-phosphate-dependent aminotransferase family.</text>
</comment>
<reference evidence="2 3" key="1">
    <citation type="submission" date="2018-06" db="EMBL/GenBank/DDBJ databases">
        <title>Freshwater and sediment microbial communities from various areas in North America, analyzing microbe dynamics in response to fracking.</title>
        <authorList>
            <person name="Lamendella R."/>
        </authorList>
    </citation>
    <scope>NUCLEOTIDE SEQUENCE [LARGE SCALE GENOMIC DNA]</scope>
    <source>
        <strain evidence="2 3">3b_TX</strain>
    </source>
</reference>
<dbReference type="InterPro" id="IPR050571">
    <property type="entry name" value="Class-IV_PLP-Dep_Aminotrnsfr"/>
</dbReference>
<dbReference type="Gene3D" id="3.30.470.10">
    <property type="match status" value="1"/>
</dbReference>
<dbReference type="InterPro" id="IPR043131">
    <property type="entry name" value="BCAT-like_N"/>
</dbReference>